<keyword evidence="8 10" id="KW-0520">NAD</keyword>
<keyword evidence="14" id="KW-1185">Reference proteome</keyword>
<comment type="catalytic activity">
    <reaction evidence="9 10">
        <text>nicotinate beta-D-ribonucleotide + ATP + H(+) = deamido-NAD(+) + diphosphate</text>
        <dbReference type="Rhea" id="RHEA:22860"/>
        <dbReference type="ChEBI" id="CHEBI:15378"/>
        <dbReference type="ChEBI" id="CHEBI:30616"/>
        <dbReference type="ChEBI" id="CHEBI:33019"/>
        <dbReference type="ChEBI" id="CHEBI:57502"/>
        <dbReference type="ChEBI" id="CHEBI:58437"/>
        <dbReference type="EC" id="2.7.7.18"/>
    </reaction>
</comment>
<dbReference type="KEGG" id="amur:ADH66_14830"/>
<dbReference type="Proteomes" id="UP000196710">
    <property type="component" value="Chromosome"/>
</dbReference>
<dbReference type="EMBL" id="CP065321">
    <property type="protein sequence ID" value="QQR31084.1"/>
    <property type="molecule type" value="Genomic_DNA"/>
</dbReference>
<reference evidence="12" key="1">
    <citation type="journal article" date="2017" name="Genome Announc.">
        <title>High-Quality Whole-Genome Sequences of the Oligo-Mouse-Microbiota Bacterial Community.</title>
        <authorList>
            <person name="Garzetti D."/>
            <person name="Brugiroux S."/>
            <person name="Bunk B."/>
            <person name="Pukall R."/>
            <person name="McCoy K.D."/>
            <person name="Macpherson A.J."/>
            <person name="Stecher B."/>
        </authorList>
    </citation>
    <scope>NUCLEOTIDE SEQUENCE</scope>
    <source>
        <strain evidence="12">KB18</strain>
    </source>
</reference>
<name>A0A1Z2XTN3_9FIRM</name>
<evidence type="ECO:0000256" key="3">
    <source>
        <dbReference type="ARBA" id="ARBA00022642"/>
    </source>
</evidence>
<evidence type="ECO:0000259" key="11">
    <source>
        <dbReference type="Pfam" id="PF01467"/>
    </source>
</evidence>
<dbReference type="SUPFAM" id="SSF52374">
    <property type="entry name" value="Nucleotidylyl transferase"/>
    <property type="match status" value="1"/>
</dbReference>
<comment type="pathway">
    <text evidence="2 10">Cofactor biosynthesis; NAD(+) biosynthesis; deamido-NAD(+) from nicotinate D-ribonucleotide: step 1/1.</text>
</comment>
<comment type="similarity">
    <text evidence="10">Belongs to the NadD family.</text>
</comment>
<dbReference type="NCBIfam" id="NF000840">
    <property type="entry name" value="PRK00071.1-3"/>
    <property type="match status" value="1"/>
</dbReference>
<protein>
    <recommendedName>
        <fullName evidence="10">Probable nicotinate-nucleotide adenylyltransferase</fullName>
        <ecNumber evidence="10">2.7.7.18</ecNumber>
    </recommendedName>
    <alternativeName>
        <fullName evidence="10">Deamido-NAD(+) diphosphorylase</fullName>
    </alternativeName>
    <alternativeName>
        <fullName evidence="10">Deamido-NAD(+) pyrophosphorylase</fullName>
    </alternativeName>
    <alternativeName>
        <fullName evidence="10">Nicotinate mononucleotide adenylyltransferase</fullName>
        <shortName evidence="10">NaMN adenylyltransferase</shortName>
    </alternativeName>
</protein>
<dbReference type="PANTHER" id="PTHR39321:SF3">
    <property type="entry name" value="PHOSPHOPANTETHEINE ADENYLYLTRANSFERASE"/>
    <property type="match status" value="1"/>
</dbReference>
<organism evidence="13 15">
    <name type="scientific">Acutalibacter muris</name>
    <dbReference type="NCBI Taxonomy" id="1796620"/>
    <lineage>
        <taxon>Bacteria</taxon>
        <taxon>Bacillati</taxon>
        <taxon>Bacillota</taxon>
        <taxon>Clostridia</taxon>
        <taxon>Eubacteriales</taxon>
        <taxon>Acutalibacteraceae</taxon>
        <taxon>Acutalibacter</taxon>
    </lineage>
</organism>
<dbReference type="GO" id="GO:0005524">
    <property type="term" value="F:ATP binding"/>
    <property type="evidence" value="ECO:0007669"/>
    <property type="project" value="UniProtKB-KW"/>
</dbReference>
<comment type="function">
    <text evidence="1 10">Catalyzes the reversible adenylation of nicotinate mononucleotide (NaMN) to nicotinic acid adenine dinucleotide (NaAD).</text>
</comment>
<keyword evidence="4 10" id="KW-0808">Transferase</keyword>
<sequence>MRTGVYGGTFNPIHRGHVHILREFIKRLDLRRVLLIPDGTPPHKRAEDLAPPEDRVEMCRLAVQELDIVEISQMELARPGKSFTSDTLTELHGLYPRDELYFLMGEDMFLTVDKWHDAPTIFRLAVLCASPRSPEGYKRLLEKEKELIGLGARCRVVDIPFLDASSTRVRELARAGRDISGLVPEEVAGYISGNRIYGGAEI</sequence>
<dbReference type="EC" id="2.7.7.18" evidence="10"/>
<proteinExistence type="inferred from homology"/>
<evidence type="ECO:0000313" key="13">
    <source>
        <dbReference type="EMBL" id="QQR31084.1"/>
    </source>
</evidence>
<dbReference type="Gene3D" id="3.40.50.620">
    <property type="entry name" value="HUPs"/>
    <property type="match status" value="1"/>
</dbReference>
<evidence type="ECO:0000256" key="4">
    <source>
        <dbReference type="ARBA" id="ARBA00022679"/>
    </source>
</evidence>
<evidence type="ECO:0000256" key="1">
    <source>
        <dbReference type="ARBA" id="ARBA00002324"/>
    </source>
</evidence>
<dbReference type="NCBIfam" id="TIGR00125">
    <property type="entry name" value="cyt_tran_rel"/>
    <property type="match status" value="1"/>
</dbReference>
<evidence type="ECO:0000313" key="12">
    <source>
        <dbReference type="EMBL" id="ASB41817.1"/>
    </source>
</evidence>
<evidence type="ECO:0000313" key="15">
    <source>
        <dbReference type="Proteomes" id="UP000596035"/>
    </source>
</evidence>
<evidence type="ECO:0000313" key="14">
    <source>
        <dbReference type="Proteomes" id="UP000196710"/>
    </source>
</evidence>
<dbReference type="PANTHER" id="PTHR39321">
    <property type="entry name" value="NICOTINATE-NUCLEOTIDE ADENYLYLTRANSFERASE-RELATED"/>
    <property type="match status" value="1"/>
</dbReference>
<dbReference type="CDD" id="cd02165">
    <property type="entry name" value="NMNAT"/>
    <property type="match status" value="1"/>
</dbReference>
<evidence type="ECO:0000256" key="6">
    <source>
        <dbReference type="ARBA" id="ARBA00022741"/>
    </source>
</evidence>
<dbReference type="GO" id="GO:0009435">
    <property type="term" value="P:NAD+ biosynthetic process"/>
    <property type="evidence" value="ECO:0007669"/>
    <property type="project" value="UniProtKB-UniRule"/>
</dbReference>
<reference evidence="13 15" key="3">
    <citation type="submission" date="2020-11" db="EMBL/GenBank/DDBJ databases">
        <title>Closed and high quality bacterial genomes of the OMM12 community.</title>
        <authorList>
            <person name="Marbouty M."/>
            <person name="Lamy-Besnier Q."/>
            <person name="Debarbieux L."/>
            <person name="Koszul R."/>
        </authorList>
    </citation>
    <scope>NUCLEOTIDE SEQUENCE [LARGE SCALE GENOMIC DNA]</scope>
    <source>
        <strain evidence="13 15">KB18</strain>
    </source>
</reference>
<evidence type="ECO:0000256" key="7">
    <source>
        <dbReference type="ARBA" id="ARBA00022840"/>
    </source>
</evidence>
<keyword evidence="6 10" id="KW-0547">Nucleotide-binding</keyword>
<dbReference type="AlphaFoldDB" id="A0A1Z2XTN3"/>
<reference evidence="14" key="2">
    <citation type="submission" date="2017-05" db="EMBL/GenBank/DDBJ databases">
        <title>Improved OligoMM genomes.</title>
        <authorList>
            <person name="Garzetti D."/>
        </authorList>
    </citation>
    <scope>NUCLEOTIDE SEQUENCE [LARGE SCALE GENOMIC DNA]</scope>
    <source>
        <strain evidence="14">KB18</strain>
    </source>
</reference>
<dbReference type="HAMAP" id="MF_00244">
    <property type="entry name" value="NaMN_adenylyltr"/>
    <property type="match status" value="1"/>
</dbReference>
<keyword evidence="3 10" id="KW-0662">Pyridine nucleotide biosynthesis</keyword>
<dbReference type="RefSeq" id="WP_066539176.1">
    <property type="nucleotide sequence ID" value="NZ_CP021422.1"/>
</dbReference>
<feature type="domain" description="Cytidyltransferase-like" evidence="11">
    <location>
        <begin position="5"/>
        <end position="171"/>
    </location>
</feature>
<accession>A0A1Z2XTN3</accession>
<dbReference type="InterPro" id="IPR004821">
    <property type="entry name" value="Cyt_trans-like"/>
</dbReference>
<evidence type="ECO:0000256" key="10">
    <source>
        <dbReference type="HAMAP-Rule" id="MF_00244"/>
    </source>
</evidence>
<keyword evidence="5 10" id="KW-0548">Nucleotidyltransferase</keyword>
<dbReference type="NCBIfam" id="TIGR00482">
    <property type="entry name" value="nicotinate (nicotinamide) nucleotide adenylyltransferase"/>
    <property type="match status" value="1"/>
</dbReference>
<dbReference type="Proteomes" id="UP000596035">
    <property type="component" value="Chromosome"/>
</dbReference>
<dbReference type="GO" id="GO:0004515">
    <property type="term" value="F:nicotinate-nucleotide adenylyltransferase activity"/>
    <property type="evidence" value="ECO:0007669"/>
    <property type="project" value="UniProtKB-UniRule"/>
</dbReference>
<dbReference type="InterPro" id="IPR014729">
    <property type="entry name" value="Rossmann-like_a/b/a_fold"/>
</dbReference>
<evidence type="ECO:0000256" key="8">
    <source>
        <dbReference type="ARBA" id="ARBA00023027"/>
    </source>
</evidence>
<evidence type="ECO:0000256" key="2">
    <source>
        <dbReference type="ARBA" id="ARBA00005019"/>
    </source>
</evidence>
<dbReference type="EMBL" id="CP021422">
    <property type="protein sequence ID" value="ASB41817.1"/>
    <property type="molecule type" value="Genomic_DNA"/>
</dbReference>
<evidence type="ECO:0000256" key="5">
    <source>
        <dbReference type="ARBA" id="ARBA00022695"/>
    </source>
</evidence>
<keyword evidence="7 10" id="KW-0067">ATP-binding</keyword>
<dbReference type="InterPro" id="IPR005248">
    <property type="entry name" value="NadD/NMNAT"/>
</dbReference>
<evidence type="ECO:0000256" key="9">
    <source>
        <dbReference type="ARBA" id="ARBA00048721"/>
    </source>
</evidence>
<gene>
    <name evidence="10 13" type="primary">nadD</name>
    <name evidence="12" type="ORF">ADH66_14830</name>
    <name evidence="13" type="ORF">I5Q82_05210</name>
</gene>
<dbReference type="Pfam" id="PF01467">
    <property type="entry name" value="CTP_transf_like"/>
    <property type="match status" value="1"/>
</dbReference>